<dbReference type="PROSITE" id="PS00518">
    <property type="entry name" value="ZF_RING_1"/>
    <property type="match status" value="1"/>
</dbReference>
<evidence type="ECO:0000313" key="19">
    <source>
        <dbReference type="Proteomes" id="UP000694845"/>
    </source>
</evidence>
<evidence type="ECO:0000256" key="10">
    <source>
        <dbReference type="ARBA" id="ARBA00023134"/>
    </source>
</evidence>
<dbReference type="EC" id="2.3.2.27" evidence="3"/>
<dbReference type="InterPro" id="IPR013087">
    <property type="entry name" value="Znf_C2H2_type"/>
</dbReference>
<evidence type="ECO:0000256" key="1">
    <source>
        <dbReference type="ARBA" id="ARBA00000900"/>
    </source>
</evidence>
<keyword evidence="4" id="KW-0808">Transferase</keyword>
<dbReference type="Pfam" id="PF13445">
    <property type="entry name" value="zf-RING_UBOX"/>
    <property type="match status" value="1"/>
</dbReference>
<dbReference type="SMART" id="SM00502">
    <property type="entry name" value="BBC"/>
    <property type="match status" value="1"/>
</dbReference>
<keyword evidence="10 12" id="KW-0342">GTP-binding</keyword>
<evidence type="ECO:0000256" key="9">
    <source>
        <dbReference type="ARBA" id="ARBA00022833"/>
    </source>
</evidence>
<dbReference type="Gene3D" id="3.30.160.60">
    <property type="entry name" value="Classic Zinc Finger"/>
    <property type="match status" value="1"/>
</dbReference>
<dbReference type="GeneID" id="110978463"/>
<dbReference type="GO" id="GO:0008270">
    <property type="term" value="F:zinc ion binding"/>
    <property type="evidence" value="ECO:0007669"/>
    <property type="project" value="UniProtKB-KW"/>
</dbReference>
<dbReference type="SMART" id="SM00178">
    <property type="entry name" value="SAR"/>
    <property type="match status" value="1"/>
</dbReference>
<dbReference type="InterPro" id="IPR013083">
    <property type="entry name" value="Znf_RING/FYVE/PHD"/>
</dbReference>
<feature type="binding site" evidence="12">
    <location>
        <begin position="411"/>
        <end position="418"/>
    </location>
    <ligand>
        <name>GTP</name>
        <dbReference type="ChEBI" id="CHEBI:37565"/>
    </ligand>
</feature>
<gene>
    <name evidence="20" type="primary">LOC110978463</name>
</gene>
<evidence type="ECO:0000259" key="16">
    <source>
        <dbReference type="PROSITE" id="PS50089"/>
    </source>
</evidence>
<dbReference type="PRINTS" id="PR00328">
    <property type="entry name" value="SAR1GTPBP"/>
</dbReference>
<organism evidence="19 20">
    <name type="scientific">Acanthaster planci</name>
    <name type="common">Crown-of-thorns starfish</name>
    <dbReference type="NCBI Taxonomy" id="133434"/>
    <lineage>
        <taxon>Eukaryota</taxon>
        <taxon>Metazoa</taxon>
        <taxon>Echinodermata</taxon>
        <taxon>Eleutherozoa</taxon>
        <taxon>Asterozoa</taxon>
        <taxon>Asteroidea</taxon>
        <taxon>Valvatacea</taxon>
        <taxon>Valvatida</taxon>
        <taxon>Acanthasteridae</taxon>
        <taxon>Acanthaster</taxon>
    </lineage>
</organism>
<comment type="similarity">
    <text evidence="11">In the C-terminal section; belongs to the small GTPase superfamily. Arf family.</text>
</comment>
<dbReference type="InterPro" id="IPR006689">
    <property type="entry name" value="Small_GTPase_ARF/SAR"/>
</dbReference>
<evidence type="ECO:0000259" key="17">
    <source>
        <dbReference type="PROSITE" id="PS50119"/>
    </source>
</evidence>
<dbReference type="CTD" id="373"/>
<accession>A0A8B7Y9E6</accession>
<dbReference type="PROSITE" id="PS50119">
    <property type="entry name" value="ZF_BBOX"/>
    <property type="match status" value="1"/>
</dbReference>
<comment type="catalytic activity">
    <reaction evidence="1">
        <text>S-ubiquitinyl-[E2 ubiquitin-conjugating enzyme]-L-cysteine + [acceptor protein]-L-lysine = [E2 ubiquitin-conjugating enzyme]-L-cysteine + N(6)-ubiquitinyl-[acceptor protein]-L-lysine.</text>
        <dbReference type="EC" id="2.3.2.27"/>
    </reaction>
</comment>
<evidence type="ECO:0000256" key="5">
    <source>
        <dbReference type="ARBA" id="ARBA00022723"/>
    </source>
</evidence>
<dbReference type="PROSITE" id="PS51417">
    <property type="entry name" value="ARF"/>
    <property type="match status" value="1"/>
</dbReference>
<dbReference type="PANTHER" id="PTHR11711">
    <property type="entry name" value="ADP RIBOSYLATION FACTOR-RELATED"/>
    <property type="match status" value="1"/>
</dbReference>
<evidence type="ECO:0000313" key="20">
    <source>
        <dbReference type="RefSeq" id="XP_022089177.1"/>
    </source>
</evidence>
<dbReference type="RefSeq" id="XP_022089177.1">
    <property type="nucleotide sequence ID" value="XM_022233485.1"/>
</dbReference>
<dbReference type="PROSITE" id="PS50089">
    <property type="entry name" value="ZF_RING_2"/>
    <property type="match status" value="1"/>
</dbReference>
<feature type="binding site" evidence="12">
    <location>
        <begin position="513"/>
        <end position="516"/>
    </location>
    <ligand>
        <name>GTP</name>
        <dbReference type="ChEBI" id="CHEBI:37565"/>
    </ligand>
</feature>
<feature type="binding site" evidence="13">
    <location>
        <position position="435"/>
    </location>
    <ligand>
        <name>Mg(2+)</name>
        <dbReference type="ChEBI" id="CHEBI:18420"/>
    </ligand>
</feature>
<dbReference type="SUPFAM" id="SSF57850">
    <property type="entry name" value="RING/U-box"/>
    <property type="match status" value="1"/>
</dbReference>
<dbReference type="KEGG" id="aplc:110978463"/>
<feature type="coiled-coil region" evidence="15">
    <location>
        <begin position="353"/>
        <end position="380"/>
    </location>
</feature>
<keyword evidence="5 13" id="KW-0479">Metal-binding</keyword>
<feature type="domain" description="B box-type" evidence="17">
    <location>
        <begin position="122"/>
        <end position="168"/>
    </location>
</feature>
<dbReference type="NCBIfam" id="TIGR00231">
    <property type="entry name" value="small_GTP"/>
    <property type="match status" value="1"/>
</dbReference>
<evidence type="ECO:0000256" key="2">
    <source>
        <dbReference type="ARBA" id="ARBA00004906"/>
    </source>
</evidence>
<evidence type="ECO:0000256" key="13">
    <source>
        <dbReference type="PIRSR" id="PIRSR606689-2"/>
    </source>
</evidence>
<feature type="binding site" evidence="13">
    <location>
        <position position="418"/>
    </location>
    <ligand>
        <name>Mg(2+)</name>
        <dbReference type="ChEBI" id="CHEBI:18420"/>
    </ligand>
</feature>
<evidence type="ECO:0000256" key="8">
    <source>
        <dbReference type="ARBA" id="ARBA00022786"/>
    </source>
</evidence>
<dbReference type="GO" id="GO:0003924">
    <property type="term" value="F:GTPase activity"/>
    <property type="evidence" value="ECO:0007669"/>
    <property type="project" value="InterPro"/>
</dbReference>
<evidence type="ECO:0000256" key="15">
    <source>
        <dbReference type="SAM" id="Coils"/>
    </source>
</evidence>
<dbReference type="GO" id="GO:0005525">
    <property type="term" value="F:GTP binding"/>
    <property type="evidence" value="ECO:0007669"/>
    <property type="project" value="UniProtKB-KW"/>
</dbReference>
<dbReference type="FunFam" id="3.40.50.300:FF:000486">
    <property type="entry name" value="E3 ubiquitin-protein ligase TRIM23"/>
    <property type="match status" value="1"/>
</dbReference>
<dbReference type="SMART" id="SM00336">
    <property type="entry name" value="BBOX"/>
    <property type="match status" value="2"/>
</dbReference>
<dbReference type="CDD" id="cd00878">
    <property type="entry name" value="Arf_Arl"/>
    <property type="match status" value="1"/>
</dbReference>
<evidence type="ECO:0000256" key="11">
    <source>
        <dbReference type="ARBA" id="ARBA00061142"/>
    </source>
</evidence>
<dbReference type="InterPro" id="IPR000315">
    <property type="entry name" value="Znf_B-box"/>
</dbReference>
<keyword evidence="9" id="KW-0862">Zinc</keyword>
<dbReference type="InterPro" id="IPR027370">
    <property type="entry name" value="Znf-RING_euk"/>
</dbReference>
<evidence type="ECO:0000256" key="4">
    <source>
        <dbReference type="ARBA" id="ARBA00022679"/>
    </source>
</evidence>
<dbReference type="Pfam" id="PF00643">
    <property type="entry name" value="zf-B_box"/>
    <property type="match status" value="1"/>
</dbReference>
<dbReference type="Proteomes" id="UP000694845">
    <property type="component" value="Unplaced"/>
</dbReference>
<name>A0A8B7Y9E6_ACAPL</name>
<evidence type="ECO:0000256" key="14">
    <source>
        <dbReference type="PROSITE-ProRule" id="PRU00024"/>
    </source>
</evidence>
<feature type="domain" description="RING-type" evidence="16">
    <location>
        <begin position="28"/>
        <end position="73"/>
    </location>
</feature>
<evidence type="ECO:0000256" key="12">
    <source>
        <dbReference type="PIRSR" id="PIRSR606689-1"/>
    </source>
</evidence>
<dbReference type="CDD" id="cd19774">
    <property type="entry name" value="Bbox2_TRIM23_C-IX_rpt2"/>
    <property type="match status" value="1"/>
</dbReference>
<dbReference type="SUPFAM" id="SSF52540">
    <property type="entry name" value="P-loop containing nucleoside triphosphate hydrolases"/>
    <property type="match status" value="1"/>
</dbReference>
<dbReference type="InterPro" id="IPR005225">
    <property type="entry name" value="Small_GTP-bd"/>
</dbReference>
<reference evidence="20" key="1">
    <citation type="submission" date="2025-08" db="UniProtKB">
        <authorList>
            <consortium name="RefSeq"/>
        </authorList>
    </citation>
    <scope>IDENTIFICATION</scope>
</reference>
<evidence type="ECO:0000256" key="6">
    <source>
        <dbReference type="ARBA" id="ARBA00022741"/>
    </source>
</evidence>
<dbReference type="FunFam" id="3.30.40.10:FF:000130">
    <property type="entry name" value="E3 ubiquitin-protein ligase TRIM23"/>
    <property type="match status" value="1"/>
</dbReference>
<dbReference type="InterPro" id="IPR024156">
    <property type="entry name" value="Small_GTPase_ARF"/>
</dbReference>
<feature type="domain" description="C2H2-type" evidence="18">
    <location>
        <begin position="145"/>
        <end position="172"/>
    </location>
</feature>
<dbReference type="GO" id="GO:0061630">
    <property type="term" value="F:ubiquitin protein ligase activity"/>
    <property type="evidence" value="ECO:0007669"/>
    <property type="project" value="UniProtKB-EC"/>
</dbReference>
<sequence>MATASGEAGSSAKVVKKRRPGNTNVLECSVCEDVFSLQGEKVPRLLLCGHTLCHECLTRLSPHGRTLLCPFDRQPTELGDSGVWGLKKNFALLELLERLQLARDGPCGAVVWPDSRQSSGLKNLIPCDENEDHIASIYCTVCSTHLCGECARATHSTRTLAKHKRIPLSEKPRERPSCPHHQPHLVEFVCKEAGCQANPLMCFVCKEYGTHRGHKHALLQQEAEGRRSAIIEVAQRVRPFTEEVSEVGRRLSEVIQQIEGGVQVVEDLDGIAEPRHIPGTAQMSRAKVHHYFQELHETLQHQEEVAMNVVDAHVREKLYLLRQQQENLAVMLTTINSMCVECERCVQQDDARVIGAQQQLTALQETLQSQQQQFGDLQEHLQLDASIPVTFTKDNRVHIGPKMEMRVVVLGLDNAGKTTILFKLKQNEFIQTIPTIGFNVETVEYKNVKFTIWDVGGDTKLRPLWKHYYFNTQALLFVIDSTDTERLDEVSDELAALMSEKQLKDSLLLIFANKQDNPQALSVDTISERLGLHKLCCGRNWCIQPSDAQTGAGLLEGLDWLSRQLIAAGVVDLA</sequence>
<keyword evidence="8" id="KW-0833">Ubl conjugation pathway</keyword>
<keyword evidence="6 12" id="KW-0547">Nucleotide-binding</keyword>
<evidence type="ECO:0000256" key="3">
    <source>
        <dbReference type="ARBA" id="ARBA00012483"/>
    </source>
</evidence>
<evidence type="ECO:0000259" key="18">
    <source>
        <dbReference type="PROSITE" id="PS50157"/>
    </source>
</evidence>
<dbReference type="InterPro" id="IPR027417">
    <property type="entry name" value="P-loop_NTPase"/>
</dbReference>
<dbReference type="SUPFAM" id="SSF57845">
    <property type="entry name" value="B-box zinc-binding domain"/>
    <property type="match status" value="1"/>
</dbReference>
<keyword evidence="7 14" id="KW-0863">Zinc-finger</keyword>
<comment type="pathway">
    <text evidence="2">Protein modification; protein ubiquitination.</text>
</comment>
<dbReference type="Gene3D" id="3.30.40.10">
    <property type="entry name" value="Zinc/RING finger domain, C3HC4 (zinc finger)"/>
    <property type="match status" value="1"/>
</dbReference>
<dbReference type="OrthoDB" id="2011769at2759"/>
<dbReference type="PROSITE" id="PS50157">
    <property type="entry name" value="ZINC_FINGER_C2H2_2"/>
    <property type="match status" value="1"/>
</dbReference>
<dbReference type="CDD" id="cd16645">
    <property type="entry name" value="mRING-HC-C3HC3D_TRIM23_C-IX"/>
    <property type="match status" value="1"/>
</dbReference>
<keyword evidence="15" id="KW-0175">Coiled coil</keyword>
<dbReference type="CDD" id="cd19773">
    <property type="entry name" value="Bbox2_TRIM23_C-IX_rpt1"/>
    <property type="match status" value="1"/>
</dbReference>
<keyword evidence="19" id="KW-1185">Reference proteome</keyword>
<dbReference type="SMART" id="SM00177">
    <property type="entry name" value="ARF"/>
    <property type="match status" value="1"/>
</dbReference>
<feature type="binding site" evidence="12">
    <location>
        <position position="457"/>
    </location>
    <ligand>
        <name>GTP</name>
        <dbReference type="ChEBI" id="CHEBI:37565"/>
    </ligand>
</feature>
<proteinExistence type="inferred from homology"/>
<dbReference type="Gene3D" id="3.40.50.300">
    <property type="entry name" value="P-loop containing nucleotide triphosphate hydrolases"/>
    <property type="match status" value="1"/>
</dbReference>
<dbReference type="InterPro" id="IPR003649">
    <property type="entry name" value="Bbox_C"/>
</dbReference>
<dbReference type="InterPro" id="IPR017907">
    <property type="entry name" value="Znf_RING_CS"/>
</dbReference>
<dbReference type="AlphaFoldDB" id="A0A8B7Y9E6"/>
<keyword evidence="13" id="KW-0460">Magnesium</keyword>
<dbReference type="OMA" id="IQACDAK"/>
<evidence type="ECO:0000256" key="7">
    <source>
        <dbReference type="ARBA" id="ARBA00022771"/>
    </source>
</evidence>
<dbReference type="Pfam" id="PF00025">
    <property type="entry name" value="Arf"/>
    <property type="match status" value="1"/>
</dbReference>
<protein>
    <recommendedName>
        <fullName evidence="3">RING-type E3 ubiquitin transferase</fullName>
        <ecNumber evidence="3">2.3.2.27</ecNumber>
    </recommendedName>
</protein>
<dbReference type="SMART" id="SM00175">
    <property type="entry name" value="RAB"/>
    <property type="match status" value="1"/>
</dbReference>
<dbReference type="InterPro" id="IPR001841">
    <property type="entry name" value="Znf_RING"/>
</dbReference>
<dbReference type="SMART" id="SM00184">
    <property type="entry name" value="RING"/>
    <property type="match status" value="1"/>
</dbReference>